<dbReference type="OrthoDB" id="10030083at2759"/>
<dbReference type="Gene3D" id="1.20.144.10">
    <property type="entry name" value="Phosphatidic acid phosphatase type 2/haloperoxidase"/>
    <property type="match status" value="1"/>
</dbReference>
<keyword evidence="9" id="KW-1185">Reference proteome</keyword>
<dbReference type="CDD" id="cd03390">
    <property type="entry name" value="PAP2_containing_1_like"/>
    <property type="match status" value="1"/>
</dbReference>
<proteinExistence type="inferred from homology"/>
<accession>A0A9P5ZCZ7</accession>
<protein>
    <submittedName>
        <fullName evidence="8">Prenyl diphosphate phosphatase</fullName>
    </submittedName>
</protein>
<evidence type="ECO:0000256" key="2">
    <source>
        <dbReference type="ARBA" id="ARBA00008816"/>
    </source>
</evidence>
<dbReference type="Proteomes" id="UP000807469">
    <property type="component" value="Unassembled WGS sequence"/>
</dbReference>
<dbReference type="Pfam" id="PF01569">
    <property type="entry name" value="PAP2"/>
    <property type="match status" value="1"/>
</dbReference>
<reference evidence="8" key="1">
    <citation type="submission" date="2020-11" db="EMBL/GenBank/DDBJ databases">
        <authorList>
            <consortium name="DOE Joint Genome Institute"/>
            <person name="Ahrendt S."/>
            <person name="Riley R."/>
            <person name="Andreopoulos W."/>
            <person name="Labutti K."/>
            <person name="Pangilinan J."/>
            <person name="Ruiz-Duenas F.J."/>
            <person name="Barrasa J.M."/>
            <person name="Sanchez-Garcia M."/>
            <person name="Camarero S."/>
            <person name="Miyauchi S."/>
            <person name="Serrano A."/>
            <person name="Linde D."/>
            <person name="Babiker R."/>
            <person name="Drula E."/>
            <person name="Ayuso-Fernandez I."/>
            <person name="Pacheco R."/>
            <person name="Padilla G."/>
            <person name="Ferreira P."/>
            <person name="Barriuso J."/>
            <person name="Kellner H."/>
            <person name="Castanera R."/>
            <person name="Alfaro M."/>
            <person name="Ramirez L."/>
            <person name="Pisabarro A.G."/>
            <person name="Kuo A."/>
            <person name="Tritt A."/>
            <person name="Lipzen A."/>
            <person name="He G."/>
            <person name="Yan M."/>
            <person name="Ng V."/>
            <person name="Cullen D."/>
            <person name="Martin F."/>
            <person name="Rosso M.-N."/>
            <person name="Henrissat B."/>
            <person name="Hibbett D."/>
            <person name="Martinez A.T."/>
            <person name="Grigoriev I.V."/>
        </authorList>
    </citation>
    <scope>NUCLEOTIDE SEQUENCE</scope>
    <source>
        <strain evidence="8">CIRM-BRFM 674</strain>
    </source>
</reference>
<feature type="transmembrane region" description="Helical" evidence="6">
    <location>
        <begin position="201"/>
        <end position="219"/>
    </location>
</feature>
<gene>
    <name evidence="8" type="ORF">BDN70DRAFT_917287</name>
</gene>
<dbReference type="SUPFAM" id="SSF48317">
    <property type="entry name" value="Acid phosphatase/Vanadium-dependent haloperoxidase"/>
    <property type="match status" value="1"/>
</dbReference>
<dbReference type="PANTHER" id="PTHR10165:SF84">
    <property type="entry name" value="PHOSPHATIDIC ACID PHOSPHATASE BETA"/>
    <property type="match status" value="1"/>
</dbReference>
<evidence type="ECO:0000313" key="9">
    <source>
        <dbReference type="Proteomes" id="UP000807469"/>
    </source>
</evidence>
<feature type="transmembrane region" description="Helical" evidence="6">
    <location>
        <begin position="43"/>
        <end position="62"/>
    </location>
</feature>
<evidence type="ECO:0000313" key="8">
    <source>
        <dbReference type="EMBL" id="KAF9484873.1"/>
    </source>
</evidence>
<evidence type="ECO:0000256" key="1">
    <source>
        <dbReference type="ARBA" id="ARBA00004141"/>
    </source>
</evidence>
<dbReference type="EMBL" id="MU155139">
    <property type="protein sequence ID" value="KAF9484873.1"/>
    <property type="molecule type" value="Genomic_DNA"/>
</dbReference>
<comment type="similarity">
    <text evidence="2">Belongs to the PA-phosphatase related phosphoesterase family.</text>
</comment>
<evidence type="ECO:0000256" key="4">
    <source>
        <dbReference type="ARBA" id="ARBA00022989"/>
    </source>
</evidence>
<evidence type="ECO:0000256" key="6">
    <source>
        <dbReference type="SAM" id="Phobius"/>
    </source>
</evidence>
<dbReference type="GO" id="GO:0006644">
    <property type="term" value="P:phospholipid metabolic process"/>
    <property type="evidence" value="ECO:0007669"/>
    <property type="project" value="InterPro"/>
</dbReference>
<dbReference type="InterPro" id="IPR000326">
    <property type="entry name" value="PAP2/HPO"/>
</dbReference>
<evidence type="ECO:0000256" key="3">
    <source>
        <dbReference type="ARBA" id="ARBA00022692"/>
    </source>
</evidence>
<feature type="transmembrane region" description="Helical" evidence="6">
    <location>
        <begin position="93"/>
        <end position="115"/>
    </location>
</feature>
<dbReference type="GO" id="GO:0046839">
    <property type="term" value="P:phospholipid dephosphorylation"/>
    <property type="evidence" value="ECO:0007669"/>
    <property type="project" value="TreeGrafter"/>
</dbReference>
<dbReference type="SMART" id="SM00014">
    <property type="entry name" value="acidPPc"/>
    <property type="match status" value="1"/>
</dbReference>
<feature type="transmembrane region" description="Helical" evidence="6">
    <location>
        <begin position="259"/>
        <end position="277"/>
    </location>
</feature>
<keyword evidence="3 6" id="KW-0812">Transmembrane</keyword>
<dbReference type="AlphaFoldDB" id="A0A9P5ZCZ7"/>
<evidence type="ECO:0000256" key="5">
    <source>
        <dbReference type="ARBA" id="ARBA00023136"/>
    </source>
</evidence>
<keyword evidence="5 6" id="KW-0472">Membrane</keyword>
<comment type="subcellular location">
    <subcellularLocation>
        <location evidence="1">Membrane</location>
        <topology evidence="1">Multi-pass membrane protein</topology>
    </subcellularLocation>
</comment>
<feature type="domain" description="Phosphatidic acid phosphatase type 2/haloperoxidase" evidence="7">
    <location>
        <begin position="130"/>
        <end position="277"/>
    </location>
</feature>
<dbReference type="GO" id="GO:0016020">
    <property type="term" value="C:membrane"/>
    <property type="evidence" value="ECO:0007669"/>
    <property type="project" value="UniProtKB-SubCell"/>
</dbReference>
<feature type="transmembrane region" description="Helical" evidence="6">
    <location>
        <begin position="231"/>
        <end position="253"/>
    </location>
</feature>
<dbReference type="InterPro" id="IPR036938">
    <property type="entry name" value="PAP2/HPO_sf"/>
</dbReference>
<name>A0A9P5ZCZ7_9AGAR</name>
<feature type="transmembrane region" description="Helical" evidence="6">
    <location>
        <begin position="127"/>
        <end position="148"/>
    </location>
</feature>
<evidence type="ECO:0000259" key="7">
    <source>
        <dbReference type="SMART" id="SM00014"/>
    </source>
</evidence>
<keyword evidence="4 6" id="KW-1133">Transmembrane helix</keyword>
<dbReference type="GO" id="GO:0008195">
    <property type="term" value="F:phosphatidate phosphatase activity"/>
    <property type="evidence" value="ECO:0007669"/>
    <property type="project" value="TreeGrafter"/>
</dbReference>
<sequence length="419" mass="45607">MPLFGRRNRSPNSDNETLQKRRNLGGGVVGAPFRAGAWIRLHGFDIITMALMGALGLGIYFADPAPTRSFPVYFQNGQVVYPQFAYPLRKEIIPIWAAALIAFFVPFFFFTLFQIRRRSIDDWLTTNLGLLKSLITAAVFQVFVKWLIGGLRPHFYSVCQPNISANSVPTGVGFANLMYDRSICTGDHKQINDSLESMPSGHSTAAWAGLFYLSLYFNAQLKVMSAHNPAYWKMILFFAPMLGASLISGAMTIDEFHNWYDVLAGAIIGICTALVAFRQTFASIFDFRFNHLLLPRATSVFHRQYFLPVSGRGPYFTYQPMPEVLSYDLPFSREGGWGYGNGEQMVGAPGDATVLIGVGGLRNLGNNAAGTAGSANPTVIGPGASGQIGNATETTHRNQNLGGGAYGAGGNGLGAHNMV</sequence>
<dbReference type="InterPro" id="IPR043216">
    <property type="entry name" value="PAP-like"/>
</dbReference>
<dbReference type="PANTHER" id="PTHR10165">
    <property type="entry name" value="LIPID PHOSPHATE PHOSPHATASE"/>
    <property type="match status" value="1"/>
</dbReference>
<organism evidence="8 9">
    <name type="scientific">Pholiota conissans</name>
    <dbReference type="NCBI Taxonomy" id="109636"/>
    <lineage>
        <taxon>Eukaryota</taxon>
        <taxon>Fungi</taxon>
        <taxon>Dikarya</taxon>
        <taxon>Basidiomycota</taxon>
        <taxon>Agaricomycotina</taxon>
        <taxon>Agaricomycetes</taxon>
        <taxon>Agaricomycetidae</taxon>
        <taxon>Agaricales</taxon>
        <taxon>Agaricineae</taxon>
        <taxon>Strophariaceae</taxon>
        <taxon>Pholiota</taxon>
    </lineage>
</organism>
<comment type="caution">
    <text evidence="8">The sequence shown here is derived from an EMBL/GenBank/DDBJ whole genome shotgun (WGS) entry which is preliminary data.</text>
</comment>